<keyword evidence="1" id="KW-0732">Signal</keyword>
<evidence type="ECO:0000256" key="1">
    <source>
        <dbReference type="SAM" id="SignalP"/>
    </source>
</evidence>
<gene>
    <name evidence="2" type="ORF">MED297_11135</name>
</gene>
<feature type="signal peptide" evidence="1">
    <location>
        <begin position="1"/>
        <end position="34"/>
    </location>
</feature>
<accession>A4BAV2</accession>
<protein>
    <recommendedName>
        <fullName evidence="4">Lipoprotein</fullName>
    </recommendedName>
</protein>
<proteinExistence type="predicted"/>
<keyword evidence="3" id="KW-1185">Reference proteome</keyword>
<evidence type="ECO:0008006" key="4">
    <source>
        <dbReference type="Google" id="ProtNLM"/>
    </source>
</evidence>
<evidence type="ECO:0000313" key="2">
    <source>
        <dbReference type="EMBL" id="EAR10565.1"/>
    </source>
</evidence>
<dbReference type="OrthoDB" id="6278365at2"/>
<evidence type="ECO:0000313" key="3">
    <source>
        <dbReference type="Proteomes" id="UP000005953"/>
    </source>
</evidence>
<dbReference type="STRING" id="314283.MED297_11135"/>
<dbReference type="PROSITE" id="PS51257">
    <property type="entry name" value="PROKAR_LIPOPROTEIN"/>
    <property type="match status" value="1"/>
</dbReference>
<name>A4BAV2_9GAMM</name>
<dbReference type="Proteomes" id="UP000005953">
    <property type="component" value="Unassembled WGS sequence"/>
</dbReference>
<feature type="chain" id="PRO_5002664981" description="Lipoprotein" evidence="1">
    <location>
        <begin position="35"/>
        <end position="419"/>
    </location>
</feature>
<dbReference type="HOGENOM" id="CLU_655326_0_0_6"/>
<dbReference type="RefSeq" id="WP_008041760.1">
    <property type="nucleotide sequence ID" value="NZ_CH724149.1"/>
</dbReference>
<comment type="caution">
    <text evidence="2">The sequence shown here is derived from an EMBL/GenBank/DDBJ whole genome shotgun (WGS) entry which is preliminary data.</text>
</comment>
<sequence length="419" mass="46086">MSTLNRKRPWCRTLPGRVSALLIGLAGCASLSTATEIPGTENDHIPLGTAYHSDKAGFYGFQSVNGQIDETYGNTEAEIQFSLDAGYKQLLNMVNGSVDASVKLTAVSVDAGGQYASQNAADEYTGTYTVYINLKPKKRLLVPANEYGYQATAAAVELANLYPGNKPEELGDEFVTGIEYGSYLIVNMKVEYRSAEDKRRIGGYLSVDVNGIVSVDGDLSLMDEDIKRSVKISISAKQEGGNPLELAKIIPDGLMQCSLNNPEPCFNLFSETVTYLKTDYINQFPTLDKYNPVKLYTQRYQTSGPGLAVLTPVSGYEDIGYLTKLTMNRLSDAWVSSMLDKRRAENIVNYYGSALSTTQKQQIEAIVDKARANAYLYADTVAYCNRNPYGPYCRDRETELTDGGYIQTYDADLLDLSAL</sequence>
<organism evidence="2 3">
    <name type="scientific">Reinekea blandensis MED297</name>
    <dbReference type="NCBI Taxonomy" id="314283"/>
    <lineage>
        <taxon>Bacteria</taxon>
        <taxon>Pseudomonadati</taxon>
        <taxon>Pseudomonadota</taxon>
        <taxon>Gammaproteobacteria</taxon>
        <taxon>Oceanospirillales</taxon>
        <taxon>Saccharospirillaceae</taxon>
        <taxon>Reinekea</taxon>
    </lineage>
</organism>
<dbReference type="AlphaFoldDB" id="A4BAV2"/>
<reference evidence="2 3" key="1">
    <citation type="submission" date="2006-02" db="EMBL/GenBank/DDBJ databases">
        <authorList>
            <person name="Pinhassi J."/>
            <person name="Pedros-Alio C."/>
            <person name="Ferriera S."/>
            <person name="Johnson J."/>
            <person name="Kravitz S."/>
            <person name="Halpern A."/>
            <person name="Remington K."/>
            <person name="Beeson K."/>
            <person name="Tran B."/>
            <person name="Rogers Y.-H."/>
            <person name="Friedman R."/>
            <person name="Venter J.C."/>
        </authorList>
    </citation>
    <scope>NUCLEOTIDE SEQUENCE [LARGE SCALE GENOMIC DNA]</scope>
    <source>
        <strain evidence="2 3">MED297</strain>
    </source>
</reference>
<dbReference type="EMBL" id="AAOE01000003">
    <property type="protein sequence ID" value="EAR10565.1"/>
    <property type="molecule type" value="Genomic_DNA"/>
</dbReference>